<evidence type="ECO:0000313" key="1">
    <source>
        <dbReference type="EMBL" id="OLQ14661.1"/>
    </source>
</evidence>
<name>A0A1Q9F4S4_SYMMI</name>
<reference evidence="1 2" key="1">
    <citation type="submission" date="2016-02" db="EMBL/GenBank/DDBJ databases">
        <title>Genome analysis of coral dinoflagellate symbionts highlights evolutionary adaptations to a symbiotic lifestyle.</title>
        <authorList>
            <person name="Aranda M."/>
            <person name="Li Y."/>
            <person name="Liew Y.J."/>
            <person name="Baumgarten S."/>
            <person name="Simakov O."/>
            <person name="Wilson M."/>
            <person name="Piel J."/>
            <person name="Ashoor H."/>
            <person name="Bougouffa S."/>
            <person name="Bajic V.B."/>
            <person name="Ryu T."/>
            <person name="Ravasi T."/>
            <person name="Bayer T."/>
            <person name="Micklem G."/>
            <person name="Kim H."/>
            <person name="Bhak J."/>
            <person name="Lajeunesse T.C."/>
            <person name="Voolstra C.R."/>
        </authorList>
    </citation>
    <scope>NUCLEOTIDE SEQUENCE [LARGE SCALE GENOMIC DNA]</scope>
    <source>
        <strain evidence="1 2">CCMP2467</strain>
    </source>
</reference>
<accession>A0A1Q9F4S4</accession>
<dbReference type="Proteomes" id="UP000186817">
    <property type="component" value="Unassembled WGS sequence"/>
</dbReference>
<comment type="caution">
    <text evidence="1">The sequence shown here is derived from an EMBL/GenBank/DDBJ whole genome shotgun (WGS) entry which is preliminary data.</text>
</comment>
<keyword evidence="2" id="KW-1185">Reference proteome</keyword>
<organism evidence="1 2">
    <name type="scientific">Symbiodinium microadriaticum</name>
    <name type="common">Dinoflagellate</name>
    <name type="synonym">Zooxanthella microadriatica</name>
    <dbReference type="NCBI Taxonomy" id="2951"/>
    <lineage>
        <taxon>Eukaryota</taxon>
        <taxon>Sar</taxon>
        <taxon>Alveolata</taxon>
        <taxon>Dinophyceae</taxon>
        <taxon>Suessiales</taxon>
        <taxon>Symbiodiniaceae</taxon>
        <taxon>Symbiodinium</taxon>
    </lineage>
</organism>
<proteinExistence type="predicted"/>
<protein>
    <submittedName>
        <fullName evidence="1">Uncharacterized protein</fullName>
    </submittedName>
</protein>
<sequence>MRRSLGLSSAFGGRAHGLQPFTWHGIVRTAEPSELGYERLLLPGTLDAPTRRSLRSLAAAAGLRYETFGPKACRRVLLALQAECSCCVNALSYQATDSLSTAQLREALQKVFGFSPLSDDDITCFDDDLREVASMVLGSLLAACAGVSAFEKSATWIPEHHGPDGVLGRQAAFQFVAMRNGFETGEEKKSSWQPALALLPDLKARSLQVARAPVNRFYTLRVRRIDGVLIFCELGMAASRMDAAEEED</sequence>
<dbReference type="AlphaFoldDB" id="A0A1Q9F4S4"/>
<dbReference type="EMBL" id="LSRX01000012">
    <property type="protein sequence ID" value="OLQ14661.1"/>
    <property type="molecule type" value="Genomic_DNA"/>
</dbReference>
<dbReference type="OrthoDB" id="415681at2759"/>
<gene>
    <name evidence="1" type="ORF">AK812_SmicGene1141</name>
</gene>
<evidence type="ECO:0000313" key="2">
    <source>
        <dbReference type="Proteomes" id="UP000186817"/>
    </source>
</evidence>